<evidence type="ECO:0000256" key="1">
    <source>
        <dbReference type="SAM" id="MobiDB-lite"/>
    </source>
</evidence>
<organism evidence="2">
    <name type="scientific">uncultured Mycobacterium sp</name>
    <dbReference type="NCBI Taxonomy" id="171292"/>
    <lineage>
        <taxon>Bacteria</taxon>
        <taxon>Bacillati</taxon>
        <taxon>Actinomycetota</taxon>
        <taxon>Actinomycetes</taxon>
        <taxon>Mycobacteriales</taxon>
        <taxon>Mycobacteriaceae</taxon>
        <taxon>Mycobacterium</taxon>
        <taxon>environmental samples</taxon>
    </lineage>
</organism>
<reference evidence="2" key="1">
    <citation type="submission" date="2016-03" db="EMBL/GenBank/DDBJ databases">
        <authorList>
            <person name="Ploux O."/>
        </authorList>
    </citation>
    <scope>NUCLEOTIDE SEQUENCE</scope>
    <source>
        <strain evidence="2">UC10</strain>
    </source>
</reference>
<feature type="region of interest" description="Disordered" evidence="1">
    <location>
        <begin position="49"/>
        <end position="68"/>
    </location>
</feature>
<evidence type="ECO:0000313" key="2">
    <source>
        <dbReference type="EMBL" id="SBS73047.1"/>
    </source>
</evidence>
<proteinExistence type="predicted"/>
<dbReference type="AlphaFoldDB" id="A0A1Y5P309"/>
<accession>A0A1Y5P309</accession>
<name>A0A1Y5P309_9MYCO</name>
<gene>
    <name evidence="2" type="ORF">MHPYR_150111</name>
</gene>
<dbReference type="EMBL" id="FLQS01000007">
    <property type="protein sequence ID" value="SBS73047.1"/>
    <property type="molecule type" value="Genomic_DNA"/>
</dbReference>
<protein>
    <submittedName>
        <fullName evidence="2">Uncharacterized protein</fullName>
    </submittedName>
</protein>
<sequence>MGDSHICSARPLVITADHLKLPLSYCQVFDGIEKRVTVWIRAGWGYRPAEGEGESAATRGLDRCSEGT</sequence>